<dbReference type="EMBL" id="CP050063">
    <property type="protein sequence ID" value="QIP16556.1"/>
    <property type="molecule type" value="Genomic_DNA"/>
</dbReference>
<dbReference type="InterPro" id="IPR011990">
    <property type="entry name" value="TPR-like_helical_dom_sf"/>
</dbReference>
<reference evidence="8 9" key="1">
    <citation type="submission" date="2020-03" db="EMBL/GenBank/DDBJ databases">
        <authorList>
            <person name="Kim M.K."/>
        </authorList>
    </citation>
    <scope>NUCLEOTIDE SEQUENCE [LARGE SCALE GENOMIC DNA]</scope>
    <source>
        <strain evidence="8 9">BT328</strain>
    </source>
</reference>
<dbReference type="PROSITE" id="PS51257">
    <property type="entry name" value="PROKAR_LIPOPROTEIN"/>
    <property type="match status" value="1"/>
</dbReference>
<feature type="domain" description="SusD-like N-terminal" evidence="7">
    <location>
        <begin position="78"/>
        <end position="215"/>
    </location>
</feature>
<sequence length="489" mass="53465">MKKNIIFCLLSTSLLTFSCKEILIEKPESLLATTNFYKTAADANSAISAVSSTLHTTTLYGFRYLAHTTALEDYASGQGFYIPMSQYQITTPIIAVTDQFWAGFYKTIDAANLALKYIPAISMDETQKKQLLGEAYFLRALAYYNLVKNFGGVPVRTQPTQDLMAVGGKREAVETVYAQIIADLKLAETSLPLTQSLAGKPTSGSAKTMLADIYLVREQWANARDKAEEVIASAAYSLVTIKQSADFENIFGAGVVTTSEEIFSIKFQRSVAAGSALPQFYHLPTSLWAINGFGTFFGFPTYPLLRDWADADLRKGYNLYTAGPNKAGTIVANSASQPIRFGKFKDTGAPASQASGNDFPIYRYADALLIYAEAASQASQDPTALALERLNMVHRRAYGLAPGSPSPVDFTLTGQTTASFRELVLKERAYEFIAEGKRWYDLVRTGTAKSVIKAAKGIDIPNSVLLMPIPKQEIDNNPDIAPEDQNPGY</sequence>
<dbReference type="Gene3D" id="1.25.40.390">
    <property type="match status" value="1"/>
</dbReference>
<protein>
    <submittedName>
        <fullName evidence="8">RagB/SusD family nutrient uptake outer membrane protein</fullName>
    </submittedName>
</protein>
<dbReference type="RefSeq" id="WP_167216560.1">
    <property type="nucleotide sequence ID" value="NZ_CP050063.1"/>
</dbReference>
<proteinExistence type="inferred from homology"/>
<comment type="similarity">
    <text evidence="2">Belongs to the SusD family.</text>
</comment>
<evidence type="ECO:0000256" key="4">
    <source>
        <dbReference type="ARBA" id="ARBA00023136"/>
    </source>
</evidence>
<dbReference type="KEGG" id="spib:G8759_29905"/>
<gene>
    <name evidence="8" type="ORF">G8759_29905</name>
</gene>
<dbReference type="SUPFAM" id="SSF48452">
    <property type="entry name" value="TPR-like"/>
    <property type="match status" value="1"/>
</dbReference>
<dbReference type="GO" id="GO:0009279">
    <property type="term" value="C:cell outer membrane"/>
    <property type="evidence" value="ECO:0007669"/>
    <property type="project" value="UniProtKB-SubCell"/>
</dbReference>
<dbReference type="InterPro" id="IPR012944">
    <property type="entry name" value="SusD_RagB_dom"/>
</dbReference>
<keyword evidence="5" id="KW-0998">Cell outer membrane</keyword>
<dbReference type="AlphaFoldDB" id="A0A6G9AW36"/>
<evidence type="ECO:0000256" key="5">
    <source>
        <dbReference type="ARBA" id="ARBA00023237"/>
    </source>
</evidence>
<evidence type="ECO:0000313" key="8">
    <source>
        <dbReference type="EMBL" id="QIP16556.1"/>
    </source>
</evidence>
<feature type="domain" description="RagB/SusD" evidence="6">
    <location>
        <begin position="336"/>
        <end position="489"/>
    </location>
</feature>
<dbReference type="InterPro" id="IPR033985">
    <property type="entry name" value="SusD-like_N"/>
</dbReference>
<dbReference type="Pfam" id="PF14322">
    <property type="entry name" value="SusD-like_3"/>
    <property type="match status" value="1"/>
</dbReference>
<evidence type="ECO:0000259" key="6">
    <source>
        <dbReference type="Pfam" id="PF07980"/>
    </source>
</evidence>
<evidence type="ECO:0000256" key="2">
    <source>
        <dbReference type="ARBA" id="ARBA00006275"/>
    </source>
</evidence>
<keyword evidence="3" id="KW-0732">Signal</keyword>
<keyword evidence="4" id="KW-0472">Membrane</keyword>
<evidence type="ECO:0000259" key="7">
    <source>
        <dbReference type="Pfam" id="PF14322"/>
    </source>
</evidence>
<dbReference type="Pfam" id="PF07980">
    <property type="entry name" value="SusD_RagB"/>
    <property type="match status" value="1"/>
</dbReference>
<comment type="subcellular location">
    <subcellularLocation>
        <location evidence="1">Cell outer membrane</location>
    </subcellularLocation>
</comment>
<evidence type="ECO:0000256" key="1">
    <source>
        <dbReference type="ARBA" id="ARBA00004442"/>
    </source>
</evidence>
<dbReference type="Proteomes" id="UP000501802">
    <property type="component" value="Chromosome"/>
</dbReference>
<evidence type="ECO:0000313" key="9">
    <source>
        <dbReference type="Proteomes" id="UP000501802"/>
    </source>
</evidence>
<organism evidence="8 9">
    <name type="scientific">Spirosoma aureum</name>
    <dbReference type="NCBI Taxonomy" id="2692134"/>
    <lineage>
        <taxon>Bacteria</taxon>
        <taxon>Pseudomonadati</taxon>
        <taxon>Bacteroidota</taxon>
        <taxon>Cytophagia</taxon>
        <taxon>Cytophagales</taxon>
        <taxon>Cytophagaceae</taxon>
        <taxon>Spirosoma</taxon>
    </lineage>
</organism>
<evidence type="ECO:0000256" key="3">
    <source>
        <dbReference type="ARBA" id="ARBA00022729"/>
    </source>
</evidence>
<name>A0A6G9AW36_9BACT</name>
<accession>A0A6G9AW36</accession>
<keyword evidence="9" id="KW-1185">Reference proteome</keyword>
<dbReference type="CDD" id="cd08977">
    <property type="entry name" value="SusD"/>
    <property type="match status" value="1"/>
</dbReference>